<dbReference type="InterPro" id="IPR052306">
    <property type="entry name" value="CYP450_71D"/>
</dbReference>
<dbReference type="AlphaFoldDB" id="A0AAV5IE96"/>
<evidence type="ECO:0000256" key="11">
    <source>
        <dbReference type="ARBA" id="ARBA00023136"/>
    </source>
</evidence>
<feature type="compositionally biased region" description="Basic and acidic residues" evidence="13">
    <location>
        <begin position="266"/>
        <end position="281"/>
    </location>
</feature>
<dbReference type="InterPro" id="IPR006121">
    <property type="entry name" value="HMA_dom"/>
</dbReference>
<feature type="compositionally biased region" description="Basic and acidic residues" evidence="13">
    <location>
        <begin position="169"/>
        <end position="188"/>
    </location>
</feature>
<evidence type="ECO:0000256" key="7">
    <source>
        <dbReference type="ARBA" id="ARBA00022989"/>
    </source>
</evidence>
<dbReference type="PANTHER" id="PTHR47953:SF19">
    <property type="entry name" value="OS06G0641600 PROTEIN"/>
    <property type="match status" value="1"/>
</dbReference>
<evidence type="ECO:0000256" key="1">
    <source>
        <dbReference type="ARBA" id="ARBA00001971"/>
    </source>
</evidence>
<dbReference type="PROSITE" id="PS50846">
    <property type="entry name" value="HMA_2"/>
    <property type="match status" value="1"/>
</dbReference>
<evidence type="ECO:0000256" key="6">
    <source>
        <dbReference type="ARBA" id="ARBA00022723"/>
    </source>
</evidence>
<name>A0AAV5IE96_9ROSI</name>
<evidence type="ECO:0000256" key="8">
    <source>
        <dbReference type="ARBA" id="ARBA00023002"/>
    </source>
</evidence>
<dbReference type="PROSITE" id="PS00086">
    <property type="entry name" value="CYTOCHROME_P450"/>
    <property type="match status" value="1"/>
</dbReference>
<comment type="caution">
    <text evidence="15">The sequence shown here is derived from an EMBL/GenBank/DDBJ whole genome shotgun (WGS) entry which is preliminary data.</text>
</comment>
<keyword evidence="10 12" id="KW-0503">Monooxygenase</keyword>
<feature type="region of interest" description="Disordered" evidence="13">
    <location>
        <begin position="163"/>
        <end position="188"/>
    </location>
</feature>
<keyword evidence="16" id="KW-1185">Reference proteome</keyword>
<dbReference type="Gene3D" id="3.30.70.100">
    <property type="match status" value="1"/>
</dbReference>
<dbReference type="PANTHER" id="PTHR47953">
    <property type="entry name" value="OS08G0105600 PROTEIN"/>
    <property type="match status" value="1"/>
</dbReference>
<dbReference type="Gene3D" id="1.10.630.10">
    <property type="entry name" value="Cytochrome P450"/>
    <property type="match status" value="2"/>
</dbReference>
<keyword evidence="4 12" id="KW-0349">Heme</keyword>
<dbReference type="GO" id="GO:0020037">
    <property type="term" value="F:heme binding"/>
    <property type="evidence" value="ECO:0007669"/>
    <property type="project" value="InterPro"/>
</dbReference>
<keyword evidence="11" id="KW-0472">Membrane</keyword>
<dbReference type="Pfam" id="PF00067">
    <property type="entry name" value="p450"/>
    <property type="match status" value="1"/>
</dbReference>
<dbReference type="InterPro" id="IPR036396">
    <property type="entry name" value="Cyt_P450_sf"/>
</dbReference>
<organism evidence="15 16">
    <name type="scientific">Rubroshorea leprosula</name>
    <dbReference type="NCBI Taxonomy" id="152421"/>
    <lineage>
        <taxon>Eukaryota</taxon>
        <taxon>Viridiplantae</taxon>
        <taxon>Streptophyta</taxon>
        <taxon>Embryophyta</taxon>
        <taxon>Tracheophyta</taxon>
        <taxon>Spermatophyta</taxon>
        <taxon>Magnoliopsida</taxon>
        <taxon>eudicotyledons</taxon>
        <taxon>Gunneridae</taxon>
        <taxon>Pentapetalae</taxon>
        <taxon>rosids</taxon>
        <taxon>malvids</taxon>
        <taxon>Malvales</taxon>
        <taxon>Dipterocarpaceae</taxon>
        <taxon>Rubroshorea</taxon>
    </lineage>
</organism>
<dbReference type="CDD" id="cd00371">
    <property type="entry name" value="HMA"/>
    <property type="match status" value="1"/>
</dbReference>
<dbReference type="InterPro" id="IPR036163">
    <property type="entry name" value="HMA_dom_sf"/>
</dbReference>
<dbReference type="Pfam" id="PF00403">
    <property type="entry name" value="HMA"/>
    <property type="match status" value="1"/>
</dbReference>
<keyword evidence="7" id="KW-1133">Transmembrane helix</keyword>
<comment type="subcellular location">
    <subcellularLocation>
        <location evidence="2">Membrane</location>
        <topology evidence="2">Single-pass membrane protein</topology>
    </subcellularLocation>
</comment>
<dbReference type="GO" id="GO:0016705">
    <property type="term" value="F:oxidoreductase activity, acting on paired donors, with incorporation or reduction of molecular oxygen"/>
    <property type="evidence" value="ECO:0007669"/>
    <property type="project" value="InterPro"/>
</dbReference>
<sequence>MKLPPGACQLPLIGNLQQLAEVRRVFQGKGKVSESGLEELKHLKCVIKETSRLHPPLPLLAPREWANFKCIPFGAGRRICPGLLFGEPNKEIPLAQMLFHFNWQLPNGLKPEDMDMTEAPGLSVKRKDPLLLVPTPYQTTIPNPVVLLEKQWERWERIVEQNNQGGVEPRVDAKKKETSNEEKEENSKKDTIVLEVYVHCEGCSAKVSNCLKCLEGVEEVNIDMANNRVIVKGSKADPLKVLERIRKKYSRNVELISPKPNPNTKVDGKKEPEKKEEVINF</sequence>
<dbReference type="InterPro" id="IPR001128">
    <property type="entry name" value="Cyt_P450"/>
</dbReference>
<evidence type="ECO:0000256" key="3">
    <source>
        <dbReference type="ARBA" id="ARBA00010617"/>
    </source>
</evidence>
<dbReference type="EMBL" id="BPVZ01000010">
    <property type="protein sequence ID" value="GKU96182.1"/>
    <property type="molecule type" value="Genomic_DNA"/>
</dbReference>
<comment type="cofactor">
    <cofactor evidence="1">
        <name>heme</name>
        <dbReference type="ChEBI" id="CHEBI:30413"/>
    </cofactor>
</comment>
<evidence type="ECO:0000256" key="10">
    <source>
        <dbReference type="ARBA" id="ARBA00023033"/>
    </source>
</evidence>
<reference evidence="15 16" key="1">
    <citation type="journal article" date="2021" name="Commun. Biol.">
        <title>The genome of Shorea leprosula (Dipterocarpaceae) highlights the ecological relevance of drought in aseasonal tropical rainforests.</title>
        <authorList>
            <person name="Ng K.K.S."/>
            <person name="Kobayashi M.J."/>
            <person name="Fawcett J.A."/>
            <person name="Hatakeyama M."/>
            <person name="Paape T."/>
            <person name="Ng C.H."/>
            <person name="Ang C.C."/>
            <person name="Tnah L.H."/>
            <person name="Lee C.T."/>
            <person name="Nishiyama T."/>
            <person name="Sese J."/>
            <person name="O'Brien M.J."/>
            <person name="Copetti D."/>
            <person name="Mohd Noor M.I."/>
            <person name="Ong R.C."/>
            <person name="Putra M."/>
            <person name="Sireger I.Z."/>
            <person name="Indrioko S."/>
            <person name="Kosugi Y."/>
            <person name="Izuno A."/>
            <person name="Isagi Y."/>
            <person name="Lee S.L."/>
            <person name="Shimizu K.K."/>
        </authorList>
    </citation>
    <scope>NUCLEOTIDE SEQUENCE [LARGE SCALE GENOMIC DNA]</scope>
    <source>
        <strain evidence="15">214</strain>
    </source>
</reference>
<keyword evidence="8 12" id="KW-0560">Oxidoreductase</keyword>
<evidence type="ECO:0000256" key="9">
    <source>
        <dbReference type="ARBA" id="ARBA00023004"/>
    </source>
</evidence>
<accession>A0AAV5IE96</accession>
<evidence type="ECO:0000313" key="15">
    <source>
        <dbReference type="EMBL" id="GKU96182.1"/>
    </source>
</evidence>
<evidence type="ECO:0000256" key="2">
    <source>
        <dbReference type="ARBA" id="ARBA00004167"/>
    </source>
</evidence>
<feature type="region of interest" description="Disordered" evidence="13">
    <location>
        <begin position="255"/>
        <end position="281"/>
    </location>
</feature>
<keyword evidence="9 12" id="KW-0408">Iron</keyword>
<evidence type="ECO:0000256" key="13">
    <source>
        <dbReference type="SAM" id="MobiDB-lite"/>
    </source>
</evidence>
<evidence type="ECO:0000256" key="4">
    <source>
        <dbReference type="ARBA" id="ARBA00022617"/>
    </source>
</evidence>
<gene>
    <name evidence="15" type="ORF">SLEP1_g9449</name>
</gene>
<comment type="similarity">
    <text evidence="3 12">Belongs to the cytochrome P450 family.</text>
</comment>
<dbReference type="GO" id="GO:0005506">
    <property type="term" value="F:iron ion binding"/>
    <property type="evidence" value="ECO:0007669"/>
    <property type="project" value="InterPro"/>
</dbReference>
<protein>
    <recommendedName>
        <fullName evidence="14">HMA domain-containing protein</fullName>
    </recommendedName>
</protein>
<evidence type="ECO:0000256" key="5">
    <source>
        <dbReference type="ARBA" id="ARBA00022692"/>
    </source>
</evidence>
<dbReference type="GO" id="GO:0016020">
    <property type="term" value="C:membrane"/>
    <property type="evidence" value="ECO:0007669"/>
    <property type="project" value="UniProtKB-SubCell"/>
</dbReference>
<evidence type="ECO:0000313" key="16">
    <source>
        <dbReference type="Proteomes" id="UP001054252"/>
    </source>
</evidence>
<dbReference type="InterPro" id="IPR017972">
    <property type="entry name" value="Cyt_P450_CS"/>
</dbReference>
<keyword evidence="5" id="KW-0812">Transmembrane</keyword>
<keyword evidence="6 12" id="KW-0479">Metal-binding</keyword>
<dbReference type="Proteomes" id="UP001054252">
    <property type="component" value="Unassembled WGS sequence"/>
</dbReference>
<proteinExistence type="inferred from homology"/>
<evidence type="ECO:0000259" key="14">
    <source>
        <dbReference type="PROSITE" id="PS50846"/>
    </source>
</evidence>
<dbReference type="SUPFAM" id="SSF48264">
    <property type="entry name" value="Cytochrome P450"/>
    <property type="match status" value="1"/>
</dbReference>
<evidence type="ECO:0000256" key="12">
    <source>
        <dbReference type="RuleBase" id="RU000461"/>
    </source>
</evidence>
<dbReference type="GO" id="GO:0004497">
    <property type="term" value="F:monooxygenase activity"/>
    <property type="evidence" value="ECO:0007669"/>
    <property type="project" value="UniProtKB-KW"/>
</dbReference>
<feature type="domain" description="HMA" evidence="14">
    <location>
        <begin position="189"/>
        <end position="253"/>
    </location>
</feature>
<dbReference type="SUPFAM" id="SSF55008">
    <property type="entry name" value="HMA, heavy metal-associated domain"/>
    <property type="match status" value="1"/>
</dbReference>